<evidence type="ECO:0000259" key="5">
    <source>
        <dbReference type="PROSITE" id="PS51845"/>
    </source>
</evidence>
<comment type="cofactor">
    <cofactor evidence="3">
        <name>a divalent metal cation</name>
        <dbReference type="ChEBI" id="CHEBI:60240"/>
    </cofactor>
    <text evidence="3">Binds 2 divalent metal cations per subunit. Site 1 may preferentially bind zinc ions, while site 2 has a preference for magnesium and/or manganese ions.</text>
</comment>
<comment type="similarity">
    <text evidence="3">Belongs to the cyclic nucleotide phosphodiesterase family.</text>
</comment>
<sequence>MEPGTCNVLYVDCKVKKDRRLSSSDGNATAVDALWESTHIAENVKHLLNVFGEVHLISKGAVCMQQWLSLQDVSMVELKPTLILIDTPYDDRIPERLRSRTPSPHSPPPIDEDEDHEEDLYGLALLQRIVSESQLRNLSNLVVPVPIVTFPTSVGGNDIEKSSSSSETTEGSCDAIAHRKLQARSSSQERIANRRMLKKCLDLGATDVMASPMNVKCITNLEVHAYRAHRDAAREQKAMLEVQRGRKRSWVGISEEKPFAYLREAMVSNLMSRICRIDIGKDERINIKVSIPAERRSIIAEAVGSWHFCAHDFSDDEMIVASSVMFEHALSMGELERWRIPTEQLHSFLIACRAAYNNFVPYHNFRHVVDVLQATFNFLVRIGALPPFPSSPAAPKKSASAGLIEPFEALTLLITAIGHDVGHPGVNNGFLTKLNAPLAQLYNDRSVLESFHCAAFSQILRRYWQAAFDDCKMRNLMISSILATDMGLHFEYMKKMGDAQDKFHADNSTDGWDARAIEAHKALVCALLIKCADISNVARRHDAALQWMYILSDEFSRQASMEIELMIPTSLMAPPKKDMISLGKAQLGFMNLFALPLFQGVADLMPAMQYCVDELEVNKVLFEMKIQEEESKVDPAIRLLRNADGTFSHGTLSMAATPDHSEIKASPPTPTQKLLAASAPTTLETRSVSEKEFMTHPADPVDKPANVPVLNDQYNAVNGLVTAFETVADFAASDPFNINDGQPRAEKQRCSETTEGSSLPYSAEWASGATSATTGKMPLSPSTQGTSVISRDSMDRPVSVPVTTVTAPESITTAPESTMSRTDLKTSSCVSVDDDQSSNDRDSGTLRPPEAGQTLKKKPSRFRINGLHFFRRHKASCTPASATTDAAG</sequence>
<evidence type="ECO:0000256" key="1">
    <source>
        <dbReference type="ARBA" id="ARBA00022723"/>
    </source>
</evidence>
<feature type="domain" description="PDEase" evidence="5">
    <location>
        <begin position="287"/>
        <end position="629"/>
    </location>
</feature>
<dbReference type="InterPro" id="IPR002073">
    <property type="entry name" value="PDEase_catalytic_dom"/>
</dbReference>
<dbReference type="SUPFAM" id="SSF109604">
    <property type="entry name" value="HD-domain/PDEase-like"/>
    <property type="match status" value="1"/>
</dbReference>
<evidence type="ECO:0000313" key="7">
    <source>
        <dbReference type="Proteomes" id="UP000182658"/>
    </source>
</evidence>
<organism evidence="6 7">
    <name type="scientific">Coniochaeta ligniaria NRRL 30616</name>
    <dbReference type="NCBI Taxonomy" id="1408157"/>
    <lineage>
        <taxon>Eukaryota</taxon>
        <taxon>Fungi</taxon>
        <taxon>Dikarya</taxon>
        <taxon>Ascomycota</taxon>
        <taxon>Pezizomycotina</taxon>
        <taxon>Sordariomycetes</taxon>
        <taxon>Sordariomycetidae</taxon>
        <taxon>Coniochaetales</taxon>
        <taxon>Coniochaetaceae</taxon>
        <taxon>Coniochaeta</taxon>
    </lineage>
</organism>
<proteinExistence type="inferred from homology"/>
<feature type="compositionally biased region" description="Low complexity" evidence="4">
    <location>
        <begin position="797"/>
        <end position="808"/>
    </location>
</feature>
<keyword evidence="1 3" id="KW-0479">Metal-binding</keyword>
<keyword evidence="7" id="KW-1185">Reference proteome</keyword>
<evidence type="ECO:0000256" key="3">
    <source>
        <dbReference type="RuleBase" id="RU363067"/>
    </source>
</evidence>
<dbReference type="EC" id="3.1.4.-" evidence="3"/>
<dbReference type="CDD" id="cd00077">
    <property type="entry name" value="HDc"/>
    <property type="match status" value="1"/>
</dbReference>
<dbReference type="PROSITE" id="PS51845">
    <property type="entry name" value="PDEASE_I_2"/>
    <property type="match status" value="1"/>
</dbReference>
<dbReference type="EMBL" id="KV875094">
    <property type="protein sequence ID" value="OIW34034.1"/>
    <property type="molecule type" value="Genomic_DNA"/>
</dbReference>
<evidence type="ECO:0000256" key="2">
    <source>
        <dbReference type="ARBA" id="ARBA00022801"/>
    </source>
</evidence>
<dbReference type="Proteomes" id="UP000182658">
    <property type="component" value="Unassembled WGS sequence"/>
</dbReference>
<dbReference type="PANTHER" id="PTHR11347">
    <property type="entry name" value="CYCLIC NUCLEOTIDE PHOSPHODIESTERASE"/>
    <property type="match status" value="1"/>
</dbReference>
<dbReference type="GO" id="GO:0007165">
    <property type="term" value="P:signal transduction"/>
    <property type="evidence" value="ECO:0007669"/>
    <property type="project" value="InterPro"/>
</dbReference>
<dbReference type="InterPro" id="IPR036971">
    <property type="entry name" value="PDEase_catalytic_dom_sf"/>
</dbReference>
<dbReference type="AlphaFoldDB" id="A0A1J7K1M4"/>
<dbReference type="OrthoDB" id="546632at2759"/>
<dbReference type="GO" id="GO:0046872">
    <property type="term" value="F:metal ion binding"/>
    <property type="evidence" value="ECO:0007669"/>
    <property type="project" value="UniProtKB-KW"/>
</dbReference>
<feature type="region of interest" description="Disordered" evidence="4">
    <location>
        <begin position="734"/>
        <end position="860"/>
    </location>
</feature>
<evidence type="ECO:0000256" key="4">
    <source>
        <dbReference type="SAM" id="MobiDB-lite"/>
    </source>
</evidence>
<dbReference type="SMART" id="SM00471">
    <property type="entry name" value="HDc"/>
    <property type="match status" value="1"/>
</dbReference>
<dbReference type="Pfam" id="PF00233">
    <property type="entry name" value="PDEase_I"/>
    <property type="match status" value="1"/>
</dbReference>
<gene>
    <name evidence="6" type="ORF">CONLIGDRAFT_206433</name>
</gene>
<feature type="region of interest" description="Disordered" evidence="4">
    <location>
        <begin position="94"/>
        <end position="115"/>
    </location>
</feature>
<dbReference type="STRING" id="1408157.A0A1J7K1M4"/>
<dbReference type="InterPro" id="IPR003607">
    <property type="entry name" value="HD/PDEase_dom"/>
</dbReference>
<dbReference type="PROSITE" id="PS00126">
    <property type="entry name" value="PDEASE_I_1"/>
    <property type="match status" value="1"/>
</dbReference>
<name>A0A1J7K1M4_9PEZI</name>
<reference evidence="6 7" key="1">
    <citation type="submission" date="2016-10" db="EMBL/GenBank/DDBJ databases">
        <title>Draft genome sequence of Coniochaeta ligniaria NRRL30616, a lignocellulolytic fungus for bioabatement of inhibitors in plant biomass hydrolysates.</title>
        <authorList>
            <consortium name="DOE Joint Genome Institute"/>
            <person name="Jimenez D.J."/>
            <person name="Hector R.E."/>
            <person name="Riley R."/>
            <person name="Sun H."/>
            <person name="Grigoriev I.V."/>
            <person name="Van Elsas J.D."/>
            <person name="Nichols N.N."/>
        </authorList>
    </citation>
    <scope>NUCLEOTIDE SEQUENCE [LARGE SCALE GENOMIC DNA]</scope>
    <source>
        <strain evidence="6 7">NRRL 30616</strain>
    </source>
</reference>
<accession>A0A1J7K1M4</accession>
<dbReference type="InterPro" id="IPR023174">
    <property type="entry name" value="PDEase_CS"/>
</dbReference>
<feature type="compositionally biased region" description="Basic and acidic residues" evidence="4">
    <location>
        <begin position="743"/>
        <end position="752"/>
    </location>
</feature>
<keyword evidence="2 3" id="KW-0378">Hydrolase</keyword>
<evidence type="ECO:0000313" key="6">
    <source>
        <dbReference type="EMBL" id="OIW34034.1"/>
    </source>
</evidence>
<dbReference type="Gene3D" id="1.10.1300.10">
    <property type="entry name" value="3'5'-cyclic nucleotide phosphodiesterase, catalytic domain"/>
    <property type="match status" value="1"/>
</dbReference>
<dbReference type="GO" id="GO:0004114">
    <property type="term" value="F:3',5'-cyclic-nucleotide phosphodiesterase activity"/>
    <property type="evidence" value="ECO:0007669"/>
    <property type="project" value="InterPro"/>
</dbReference>
<feature type="compositionally biased region" description="Polar residues" evidence="4">
    <location>
        <begin position="768"/>
        <end position="790"/>
    </location>
</feature>
<protein>
    <recommendedName>
        <fullName evidence="3">Phosphodiesterase</fullName>
        <ecNumber evidence="3">3.1.4.-</ecNumber>
    </recommendedName>
</protein>
<dbReference type="InParanoid" id="A0A1J7K1M4"/>
<feature type="compositionally biased region" description="Polar residues" evidence="4">
    <location>
        <begin position="809"/>
        <end position="821"/>
    </location>
</feature>